<feature type="transmembrane region" description="Helical" evidence="1">
    <location>
        <begin position="203"/>
        <end position="223"/>
    </location>
</feature>
<accession>A0ABU0XMS6</accession>
<gene>
    <name evidence="2" type="ORF">RBR11_15815</name>
</gene>
<name>A0ABU0XMS6_9MICO</name>
<keyword evidence="1" id="KW-1133">Transmembrane helix</keyword>
<sequence length="465" mass="50081">MTEEGVVATPSRGSWWQVSIGSYGNLLVIAVVAVATLFWLSTYVIIHYFSRDVFTSVLYAGVEPCWPGVPTIGYHCFGDFSVMRLVVFSADPWDVPGVGTWNYPASGMIPSLIFIAIGKLVGSDKAGLLLYLGAAMVSLAFPAYWAARYRPLTARIVIWSSFGILSVPTLMALDRGNVVAFAVPAIMIAVFAFARGANATAVIALSAAALVKPQFAFAVLAFLIVARYRWFFISIGAVIVSNLAAFLLWPAHFPSTLVKAVNGILFFGNGGTSGLTRVGPPTNSSIAEGIYLVEFWTRQALGLDAKHTFVAAHDTLVSGIAVVLVVAAIWFARRRMSPALLIAMLFLISAIAVPTTFTYYYVAALPVAAVVLRDPTAPVHADSRVFTGVLDQGSTPRWPVMIASVFLILTLAVTVSRIVLATPVVPNTPYVQTNGELLGIQWVVAVLWFCLAVRLTRRRESELAA</sequence>
<proteinExistence type="predicted"/>
<reference evidence="2 3" key="1">
    <citation type="submission" date="2023-08" db="EMBL/GenBank/DDBJ databases">
        <title>Microbacterium sp. nov., isolated from a waste landfill.</title>
        <authorList>
            <person name="Wen W."/>
        </authorList>
    </citation>
    <scope>NUCLEOTIDE SEQUENCE [LARGE SCALE GENOMIC DNA]</scope>
    <source>
        <strain evidence="2 3">ASV81</strain>
    </source>
</reference>
<dbReference type="EMBL" id="JAVFCB010000010">
    <property type="protein sequence ID" value="MDQ4215385.1"/>
    <property type="molecule type" value="Genomic_DNA"/>
</dbReference>
<feature type="transmembrane region" description="Helical" evidence="1">
    <location>
        <begin position="400"/>
        <end position="425"/>
    </location>
</feature>
<keyword evidence="3" id="KW-1185">Reference proteome</keyword>
<protein>
    <recommendedName>
        <fullName evidence="4">DUF2029 domain-containing protein</fullName>
    </recommendedName>
</protein>
<feature type="transmembrane region" description="Helical" evidence="1">
    <location>
        <begin position="230"/>
        <end position="249"/>
    </location>
</feature>
<feature type="transmembrane region" description="Helical" evidence="1">
    <location>
        <begin position="315"/>
        <end position="332"/>
    </location>
</feature>
<keyword evidence="1" id="KW-0472">Membrane</keyword>
<evidence type="ECO:0000313" key="3">
    <source>
        <dbReference type="Proteomes" id="UP001230289"/>
    </source>
</evidence>
<feature type="transmembrane region" description="Helical" evidence="1">
    <location>
        <begin position="101"/>
        <end position="121"/>
    </location>
</feature>
<feature type="transmembrane region" description="Helical" evidence="1">
    <location>
        <begin position="152"/>
        <end position="171"/>
    </location>
</feature>
<organism evidence="2 3">
    <name type="scientific">Microbacterium capsulatum</name>
    <dbReference type="NCBI Taxonomy" id="3041921"/>
    <lineage>
        <taxon>Bacteria</taxon>
        <taxon>Bacillati</taxon>
        <taxon>Actinomycetota</taxon>
        <taxon>Actinomycetes</taxon>
        <taxon>Micrococcales</taxon>
        <taxon>Microbacteriaceae</taxon>
        <taxon>Microbacterium</taxon>
    </lineage>
</organism>
<feature type="transmembrane region" description="Helical" evidence="1">
    <location>
        <begin position="339"/>
        <end position="362"/>
    </location>
</feature>
<evidence type="ECO:0000256" key="1">
    <source>
        <dbReference type="SAM" id="Phobius"/>
    </source>
</evidence>
<feature type="transmembrane region" description="Helical" evidence="1">
    <location>
        <begin position="128"/>
        <end position="146"/>
    </location>
</feature>
<feature type="transmembrane region" description="Helical" evidence="1">
    <location>
        <begin position="26"/>
        <end position="49"/>
    </location>
</feature>
<feature type="transmembrane region" description="Helical" evidence="1">
    <location>
        <begin position="178"/>
        <end position="197"/>
    </location>
</feature>
<dbReference type="RefSeq" id="WP_308490334.1">
    <property type="nucleotide sequence ID" value="NZ_JAVFCB010000010.1"/>
</dbReference>
<evidence type="ECO:0000313" key="2">
    <source>
        <dbReference type="EMBL" id="MDQ4215385.1"/>
    </source>
</evidence>
<dbReference type="Proteomes" id="UP001230289">
    <property type="component" value="Unassembled WGS sequence"/>
</dbReference>
<comment type="caution">
    <text evidence="2">The sequence shown here is derived from an EMBL/GenBank/DDBJ whole genome shotgun (WGS) entry which is preliminary data.</text>
</comment>
<evidence type="ECO:0008006" key="4">
    <source>
        <dbReference type="Google" id="ProtNLM"/>
    </source>
</evidence>
<keyword evidence="1" id="KW-0812">Transmembrane</keyword>